<reference evidence="3 4" key="1">
    <citation type="submission" date="2017-09" db="EMBL/GenBank/DDBJ databases">
        <authorList>
            <person name="Lee N."/>
            <person name="Cho B.-K."/>
        </authorList>
    </citation>
    <scope>NUCLEOTIDE SEQUENCE [LARGE SCALE GENOMIC DNA]</scope>
    <source>
        <strain evidence="3 4">ATCC 12461</strain>
    </source>
</reference>
<keyword evidence="4" id="KW-1185">Reference proteome</keyword>
<dbReference type="OrthoDB" id="7181050at2"/>
<dbReference type="PANTHER" id="PTHR11786">
    <property type="entry name" value="N-HYDROXYARYLAMINE O-ACETYLTRANSFERASE"/>
    <property type="match status" value="1"/>
</dbReference>
<dbReference type="GO" id="GO:0016407">
    <property type="term" value="F:acetyltransferase activity"/>
    <property type="evidence" value="ECO:0007669"/>
    <property type="project" value="InterPro"/>
</dbReference>
<dbReference type="Gene3D" id="2.40.128.150">
    <property type="entry name" value="Cysteine proteinases"/>
    <property type="match status" value="1"/>
</dbReference>
<protein>
    <submittedName>
        <fullName evidence="3">Arylamine N-acetyltransferase</fullName>
    </submittedName>
</protein>
<keyword evidence="3" id="KW-0808">Transferase</keyword>
<name>A0A5J6HKB3_STRAD</name>
<dbReference type="RefSeq" id="WP_055535308.1">
    <property type="nucleotide sequence ID" value="NZ_CP023695.1"/>
</dbReference>
<dbReference type="AlphaFoldDB" id="A0A5J6HKB3"/>
<dbReference type="Proteomes" id="UP000326553">
    <property type="component" value="Chromosome"/>
</dbReference>
<evidence type="ECO:0000313" key="3">
    <source>
        <dbReference type="EMBL" id="QEV20666.1"/>
    </source>
</evidence>
<dbReference type="KEGG" id="salw:CP975_26775"/>
<dbReference type="Gene3D" id="3.30.2140.10">
    <property type="entry name" value="Arylamine N-acetyltransferase"/>
    <property type="match status" value="1"/>
</dbReference>
<sequence length="274" mass="30802">MTWNGEELDFDAYLARLGHTGETKPDLHTLRALHRAHVAAIPFENLEMMLGRPVPLDLAALQDKMVRRRRGGYCYEQNLLFAAALERIGFDVIGLGARVRAGASTTRAVTHMLLKVEADGEEWHCDVGFGADGLLEPIRLRDGVEARQGDWRYRIDREGDEGPLVLRTWRSDGWFDLYAYTLERRLPVDYVVMNHYTSTHPRSSFIRQPVVQKAAPEARRRLVGDQLSVTHPDGSVVQQSVPVGELAGFLARKFGIELDADDSAELIRVHYAGA</sequence>
<dbReference type="PANTHER" id="PTHR11786:SF0">
    <property type="entry name" value="ARYLAMINE N-ACETYLTRANSFERASE 4-RELATED"/>
    <property type="match status" value="1"/>
</dbReference>
<evidence type="ECO:0000256" key="1">
    <source>
        <dbReference type="ARBA" id="ARBA00006547"/>
    </source>
</evidence>
<dbReference type="SUPFAM" id="SSF54001">
    <property type="entry name" value="Cysteine proteinases"/>
    <property type="match status" value="1"/>
</dbReference>
<organism evidence="3 4">
    <name type="scientific">Streptomyces alboniger</name>
    <dbReference type="NCBI Taxonomy" id="132473"/>
    <lineage>
        <taxon>Bacteria</taxon>
        <taxon>Bacillati</taxon>
        <taxon>Actinomycetota</taxon>
        <taxon>Actinomycetes</taxon>
        <taxon>Kitasatosporales</taxon>
        <taxon>Streptomycetaceae</taxon>
        <taxon>Streptomyces</taxon>
        <taxon>Streptomyces aurantiacus group</taxon>
    </lineage>
</organism>
<dbReference type="InterPro" id="IPR038765">
    <property type="entry name" value="Papain-like_cys_pep_sf"/>
</dbReference>
<dbReference type="PRINTS" id="PR01543">
    <property type="entry name" value="ANATRNSFRASE"/>
</dbReference>
<comment type="similarity">
    <text evidence="1 2">Belongs to the arylamine N-acetyltransferase family.</text>
</comment>
<evidence type="ECO:0000256" key="2">
    <source>
        <dbReference type="RuleBase" id="RU003452"/>
    </source>
</evidence>
<proteinExistence type="inferred from homology"/>
<evidence type="ECO:0000313" key="4">
    <source>
        <dbReference type="Proteomes" id="UP000326553"/>
    </source>
</evidence>
<gene>
    <name evidence="3" type="ORF">CP975_26775</name>
</gene>
<dbReference type="Pfam" id="PF00797">
    <property type="entry name" value="Acetyltransf_2"/>
    <property type="match status" value="1"/>
</dbReference>
<dbReference type="InterPro" id="IPR001447">
    <property type="entry name" value="Arylamine_N-AcTrfase"/>
</dbReference>
<accession>A0A5J6HKB3</accession>
<dbReference type="EMBL" id="CP023695">
    <property type="protein sequence ID" value="QEV20666.1"/>
    <property type="molecule type" value="Genomic_DNA"/>
</dbReference>